<organism evidence="8 9">
    <name type="scientific">Paenibacillus alba</name>
    <dbReference type="NCBI Taxonomy" id="1197127"/>
    <lineage>
        <taxon>Bacteria</taxon>
        <taxon>Bacillati</taxon>
        <taxon>Bacillota</taxon>
        <taxon>Bacilli</taxon>
        <taxon>Bacillales</taxon>
        <taxon>Paenibacillaceae</taxon>
        <taxon>Paenibacillus</taxon>
    </lineage>
</organism>
<dbReference type="PANTHER" id="PTHR12677">
    <property type="entry name" value="GOLGI APPARATUS MEMBRANE PROTEIN TVP38-RELATED"/>
    <property type="match status" value="1"/>
</dbReference>
<evidence type="ECO:0000313" key="8">
    <source>
        <dbReference type="EMBL" id="MEC0231987.1"/>
    </source>
</evidence>
<comment type="caution">
    <text evidence="8">The sequence shown here is derived from an EMBL/GenBank/DDBJ whole genome shotgun (WGS) entry which is preliminary data.</text>
</comment>
<feature type="transmembrane region" description="Helical" evidence="6">
    <location>
        <begin position="155"/>
        <end position="179"/>
    </location>
</feature>
<keyword evidence="5 6" id="KW-0472">Membrane</keyword>
<reference evidence="8 9" key="1">
    <citation type="submission" date="2023-03" db="EMBL/GenBank/DDBJ databases">
        <title>Bacillus Genome Sequencing.</title>
        <authorList>
            <person name="Dunlap C."/>
        </authorList>
    </citation>
    <scope>NUCLEOTIDE SEQUENCE [LARGE SCALE GENOMIC DNA]</scope>
    <source>
        <strain evidence="8 9">BD-533</strain>
    </source>
</reference>
<dbReference type="Pfam" id="PF09335">
    <property type="entry name" value="VTT_dom"/>
    <property type="match status" value="1"/>
</dbReference>
<protein>
    <recommendedName>
        <fullName evidence="6">TVP38/TMEM64 family membrane protein</fullName>
    </recommendedName>
</protein>
<name>A0ABU6GFL5_9BACL</name>
<keyword evidence="3 6" id="KW-0812">Transmembrane</keyword>
<evidence type="ECO:0000256" key="2">
    <source>
        <dbReference type="ARBA" id="ARBA00022475"/>
    </source>
</evidence>
<dbReference type="EMBL" id="JARLKY010000110">
    <property type="protein sequence ID" value="MEC0231987.1"/>
    <property type="molecule type" value="Genomic_DNA"/>
</dbReference>
<dbReference type="Proteomes" id="UP001338137">
    <property type="component" value="Unassembled WGS sequence"/>
</dbReference>
<evidence type="ECO:0000256" key="5">
    <source>
        <dbReference type="ARBA" id="ARBA00023136"/>
    </source>
</evidence>
<sequence>MKRQQKLISIISLVIIIGVIGYYLYLLHSGEAQTLINEIRNYGVIGILIGIIVQSLVNILPVPGEFISIILMEIYGPIWGGIYSWIGGVAGAVGALYLTRWVAKPFFSKMAQPFLQKVDEFIKKDATLGLLLIRFVPFLPYHFVNYALGFLKVNIWGFIWTTGLGILPFTIAMSGIYAGVRKGSLVWGAIGIVLFMLLLGLSWLLKRRKGMKMEVE</sequence>
<evidence type="ECO:0000256" key="6">
    <source>
        <dbReference type="RuleBase" id="RU366058"/>
    </source>
</evidence>
<feature type="transmembrane region" description="Helical" evidence="6">
    <location>
        <begin position="39"/>
        <end position="62"/>
    </location>
</feature>
<evidence type="ECO:0000256" key="1">
    <source>
        <dbReference type="ARBA" id="ARBA00004651"/>
    </source>
</evidence>
<evidence type="ECO:0000256" key="4">
    <source>
        <dbReference type="ARBA" id="ARBA00022989"/>
    </source>
</evidence>
<keyword evidence="2 6" id="KW-1003">Cell membrane</keyword>
<feature type="transmembrane region" description="Helical" evidence="6">
    <location>
        <begin position="74"/>
        <end position="98"/>
    </location>
</feature>
<feature type="transmembrane region" description="Helical" evidence="6">
    <location>
        <begin position="7"/>
        <end position="27"/>
    </location>
</feature>
<dbReference type="PANTHER" id="PTHR12677:SF59">
    <property type="entry name" value="GOLGI APPARATUS MEMBRANE PROTEIN TVP38-RELATED"/>
    <property type="match status" value="1"/>
</dbReference>
<feature type="transmembrane region" description="Helical" evidence="6">
    <location>
        <begin position="128"/>
        <end position="148"/>
    </location>
</feature>
<keyword evidence="9" id="KW-1185">Reference proteome</keyword>
<feature type="transmembrane region" description="Helical" evidence="6">
    <location>
        <begin position="185"/>
        <end position="205"/>
    </location>
</feature>
<evidence type="ECO:0000259" key="7">
    <source>
        <dbReference type="Pfam" id="PF09335"/>
    </source>
</evidence>
<keyword evidence="4 6" id="KW-1133">Transmembrane helix</keyword>
<comment type="similarity">
    <text evidence="6">Belongs to the TVP38/TMEM64 family.</text>
</comment>
<evidence type="ECO:0000256" key="3">
    <source>
        <dbReference type="ARBA" id="ARBA00022692"/>
    </source>
</evidence>
<gene>
    <name evidence="8" type="ORF">P4I72_33315</name>
</gene>
<proteinExistence type="inferred from homology"/>
<dbReference type="RefSeq" id="WP_326076089.1">
    <property type="nucleotide sequence ID" value="NZ_JARLKY010000110.1"/>
</dbReference>
<comment type="subcellular location">
    <subcellularLocation>
        <location evidence="1 6">Cell membrane</location>
        <topology evidence="1 6">Multi-pass membrane protein</topology>
    </subcellularLocation>
</comment>
<dbReference type="InterPro" id="IPR015414">
    <property type="entry name" value="TMEM64"/>
</dbReference>
<feature type="domain" description="VTT" evidence="7">
    <location>
        <begin position="62"/>
        <end position="174"/>
    </location>
</feature>
<dbReference type="InterPro" id="IPR032816">
    <property type="entry name" value="VTT_dom"/>
</dbReference>
<evidence type="ECO:0000313" key="9">
    <source>
        <dbReference type="Proteomes" id="UP001338137"/>
    </source>
</evidence>
<accession>A0ABU6GFL5</accession>